<feature type="transmembrane region" description="Helical" evidence="1">
    <location>
        <begin position="50"/>
        <end position="71"/>
    </location>
</feature>
<proteinExistence type="predicted"/>
<keyword evidence="3" id="KW-1185">Reference proteome</keyword>
<protein>
    <recommendedName>
        <fullName evidence="4">Transmembrane protein</fullName>
    </recommendedName>
</protein>
<evidence type="ECO:0000313" key="3">
    <source>
        <dbReference type="Proteomes" id="UP000015106"/>
    </source>
</evidence>
<keyword evidence="1" id="KW-0812">Transmembrane</keyword>
<dbReference type="AlphaFoldDB" id="A0A8R7VF45"/>
<name>A0A8R7VF45_TRIUA</name>
<accession>A0A8R7VF45</accession>
<keyword evidence="1" id="KW-0472">Membrane</keyword>
<sequence length="128" mass="13918">MAFPWRSLPELPVVLFSSCEGRTSTMAFPWRSFPEVPVVLFTPKEGRTSFLLFFLSVTSFSTFVSSPAALLRLLKFKKGGSAPSSPSSPLGRFSSGRGQGMSMSCSRTSCLQTSSLGLILLLLHCFVL</sequence>
<dbReference type="Gramene" id="TuG1812S0002910200.01.T01">
    <property type="protein sequence ID" value="TuG1812S0002910200.01.T01.s_cds22952"/>
    <property type="gene ID" value="TuG1812S0002910200.01"/>
</dbReference>
<evidence type="ECO:0000256" key="1">
    <source>
        <dbReference type="SAM" id="Phobius"/>
    </source>
</evidence>
<dbReference type="EnsemblPlants" id="TuG1812S0002910200.01.T01">
    <property type="protein sequence ID" value="TuG1812S0002910200.01.T01.s_cds22952"/>
    <property type="gene ID" value="TuG1812S0002910200.01"/>
</dbReference>
<reference evidence="3" key="1">
    <citation type="journal article" date="2013" name="Nature">
        <title>Draft genome of the wheat A-genome progenitor Triticum urartu.</title>
        <authorList>
            <person name="Ling H.Q."/>
            <person name="Zhao S."/>
            <person name="Liu D."/>
            <person name="Wang J."/>
            <person name="Sun H."/>
            <person name="Zhang C."/>
            <person name="Fan H."/>
            <person name="Li D."/>
            <person name="Dong L."/>
            <person name="Tao Y."/>
            <person name="Gao C."/>
            <person name="Wu H."/>
            <person name="Li Y."/>
            <person name="Cui Y."/>
            <person name="Guo X."/>
            <person name="Zheng S."/>
            <person name="Wang B."/>
            <person name="Yu K."/>
            <person name="Liang Q."/>
            <person name="Yang W."/>
            <person name="Lou X."/>
            <person name="Chen J."/>
            <person name="Feng M."/>
            <person name="Jian J."/>
            <person name="Zhang X."/>
            <person name="Luo G."/>
            <person name="Jiang Y."/>
            <person name="Liu J."/>
            <person name="Wang Z."/>
            <person name="Sha Y."/>
            <person name="Zhang B."/>
            <person name="Wu H."/>
            <person name="Tang D."/>
            <person name="Shen Q."/>
            <person name="Xue P."/>
            <person name="Zou S."/>
            <person name="Wang X."/>
            <person name="Liu X."/>
            <person name="Wang F."/>
            <person name="Yang Y."/>
            <person name="An X."/>
            <person name="Dong Z."/>
            <person name="Zhang K."/>
            <person name="Zhang X."/>
            <person name="Luo M.C."/>
            <person name="Dvorak J."/>
            <person name="Tong Y."/>
            <person name="Wang J."/>
            <person name="Yang H."/>
            <person name="Li Z."/>
            <person name="Wang D."/>
            <person name="Zhang A."/>
            <person name="Wang J."/>
        </authorList>
    </citation>
    <scope>NUCLEOTIDE SEQUENCE</scope>
    <source>
        <strain evidence="3">cv. G1812</strain>
    </source>
</reference>
<keyword evidence="1" id="KW-1133">Transmembrane helix</keyword>
<organism evidence="2 3">
    <name type="scientific">Triticum urartu</name>
    <name type="common">Red wild einkorn</name>
    <name type="synonym">Crithodium urartu</name>
    <dbReference type="NCBI Taxonomy" id="4572"/>
    <lineage>
        <taxon>Eukaryota</taxon>
        <taxon>Viridiplantae</taxon>
        <taxon>Streptophyta</taxon>
        <taxon>Embryophyta</taxon>
        <taxon>Tracheophyta</taxon>
        <taxon>Spermatophyta</taxon>
        <taxon>Magnoliopsida</taxon>
        <taxon>Liliopsida</taxon>
        <taxon>Poales</taxon>
        <taxon>Poaceae</taxon>
        <taxon>BOP clade</taxon>
        <taxon>Pooideae</taxon>
        <taxon>Triticodae</taxon>
        <taxon>Triticeae</taxon>
        <taxon>Triticinae</taxon>
        <taxon>Triticum</taxon>
    </lineage>
</organism>
<evidence type="ECO:0000313" key="2">
    <source>
        <dbReference type="EnsemblPlants" id="TuG1812S0002910200.01.T01.s_cds22952"/>
    </source>
</evidence>
<dbReference type="Proteomes" id="UP000015106">
    <property type="component" value="Unassembled WGS sequence"/>
</dbReference>
<reference evidence="2" key="2">
    <citation type="submission" date="2022-06" db="UniProtKB">
        <authorList>
            <consortium name="EnsemblPlants"/>
        </authorList>
    </citation>
    <scope>IDENTIFICATION</scope>
</reference>
<evidence type="ECO:0008006" key="4">
    <source>
        <dbReference type="Google" id="ProtNLM"/>
    </source>
</evidence>